<dbReference type="AlphaFoldDB" id="A0AAC8YG91"/>
<dbReference type="EMBL" id="CP014352">
    <property type="protein sequence ID" value="AMS06048.1"/>
    <property type="molecule type" value="Genomic_DNA"/>
</dbReference>
<dbReference type="SUPFAM" id="SSF53756">
    <property type="entry name" value="UDP-Glycosyltransferase/glycogen phosphorylase"/>
    <property type="match status" value="1"/>
</dbReference>
<keyword evidence="4" id="KW-1185">Reference proteome</keyword>
<proteinExistence type="predicted"/>
<reference evidence="2 4" key="1">
    <citation type="journal article" date="2016" name="Plant Dis.">
        <title>Improved production of propionic acid using genome shuffling.</title>
        <authorList>
            <person name="Luna-Flores C.H."/>
            <person name="Palfreyman R.W."/>
            <person name="Kromer J.O."/>
            <person name="Nielsen L.K."/>
            <person name="Marcellin E."/>
        </authorList>
    </citation>
    <scope>NUCLEOTIDE SEQUENCE [LARGE SCALE GENOMIC DNA]</scope>
    <source>
        <strain evidence="2 4">F3E8</strain>
    </source>
</reference>
<reference evidence="1 3" key="2">
    <citation type="submission" date="2016-02" db="EMBL/GenBank/DDBJ databases">
        <title>Complete Genome Sequence of Propionibacterium acidipropionici ATCC 55737.</title>
        <authorList>
            <person name="Luna Flores C.H."/>
            <person name="Nielsen L.K."/>
            <person name="Marcellin E."/>
        </authorList>
    </citation>
    <scope>NUCLEOTIDE SEQUENCE [LARGE SCALE GENOMIC DNA]</scope>
    <source>
        <strain evidence="1 3">ATCC 55737</strain>
    </source>
</reference>
<organism evidence="1 3">
    <name type="scientific">Acidipropionibacterium acidipropionici</name>
    <dbReference type="NCBI Taxonomy" id="1748"/>
    <lineage>
        <taxon>Bacteria</taxon>
        <taxon>Bacillati</taxon>
        <taxon>Actinomycetota</taxon>
        <taxon>Actinomycetes</taxon>
        <taxon>Propionibacteriales</taxon>
        <taxon>Propionibacteriaceae</taxon>
        <taxon>Acidipropionibacterium</taxon>
    </lineage>
</organism>
<dbReference type="RefSeq" id="WP_062819985.1">
    <property type="nucleotide sequence ID" value="NZ_CP014352.1"/>
</dbReference>
<evidence type="ECO:0000313" key="4">
    <source>
        <dbReference type="Proteomes" id="UP000178666"/>
    </source>
</evidence>
<protein>
    <submittedName>
        <fullName evidence="1">Glycosyl transferase</fullName>
    </submittedName>
</protein>
<sequence length="370" mass="41970">MPSSEHRCVYHLPYPLNMHSQFGGQVRPARMMEALSQWGEVWLVAGTAAQRRRQMDVVIRAAREGVHFDFCYSESSTMPTALTESHHLPTHPLQDFAFLSRLRGLGVPVGLFYRDIHWRFPMYGKGINPVLKSAALAMYRYDLCAYRKCLDVLFLPSREMAGYVEPPADMRLEELPPGHTVTGEPPETSPKPLSLFYVGGFGDNYRLDRLFEAVHRHPEVQFTVCTRQQEWDGALPRIRQWVGENVELVRAQGPEETAPYFERSNVAVICVEPQPYWTFAAPLKLYEYIGNGKPIIASEGTLAGRRVDEDGLGWTVPYTVDALDATLSRLSEHPEEVSGARSRVMDVRDRHSWAGRVRHLASVMAEVDGR</sequence>
<accession>A0AAC8YG91</accession>
<name>A0AAC8YG91_9ACTN</name>
<gene>
    <name evidence="2" type="ORF">A8L58_13455</name>
    <name evidence="1" type="ORF">AXH35_12005</name>
</gene>
<keyword evidence="1" id="KW-0808">Transferase</keyword>
<dbReference type="GO" id="GO:0016740">
    <property type="term" value="F:transferase activity"/>
    <property type="evidence" value="ECO:0007669"/>
    <property type="project" value="UniProtKB-KW"/>
</dbReference>
<evidence type="ECO:0000313" key="1">
    <source>
        <dbReference type="EMBL" id="AMS06048.1"/>
    </source>
</evidence>
<dbReference type="Proteomes" id="UP000075221">
    <property type="component" value="Chromosome"/>
</dbReference>
<dbReference type="Gene3D" id="3.40.50.2000">
    <property type="entry name" value="Glycogen Phosphorylase B"/>
    <property type="match status" value="1"/>
</dbReference>
<evidence type="ECO:0000313" key="2">
    <source>
        <dbReference type="EMBL" id="AOZ47511.1"/>
    </source>
</evidence>
<dbReference type="Proteomes" id="UP000178666">
    <property type="component" value="Chromosome"/>
</dbReference>
<evidence type="ECO:0000313" key="3">
    <source>
        <dbReference type="Proteomes" id="UP000075221"/>
    </source>
</evidence>
<dbReference type="EMBL" id="CP015970">
    <property type="protein sequence ID" value="AOZ47511.1"/>
    <property type="molecule type" value="Genomic_DNA"/>
</dbReference>
<dbReference type="Pfam" id="PF13692">
    <property type="entry name" value="Glyco_trans_1_4"/>
    <property type="match status" value="1"/>
</dbReference>